<dbReference type="Proteomes" id="UP000800036">
    <property type="component" value="Unassembled WGS sequence"/>
</dbReference>
<evidence type="ECO:0000313" key="1">
    <source>
        <dbReference type="EMBL" id="KAF1969173.1"/>
    </source>
</evidence>
<gene>
    <name evidence="1" type="ORF">BU23DRAFT_539969</name>
</gene>
<name>A0A6A5UVH6_9PLEO</name>
<protein>
    <submittedName>
        <fullName evidence="1">Uncharacterized protein</fullName>
    </submittedName>
</protein>
<dbReference type="EMBL" id="ML976712">
    <property type="protein sequence ID" value="KAF1969173.1"/>
    <property type="molecule type" value="Genomic_DNA"/>
</dbReference>
<dbReference type="OrthoDB" id="3927857at2759"/>
<organism evidence="1 2">
    <name type="scientific">Bimuria novae-zelandiae CBS 107.79</name>
    <dbReference type="NCBI Taxonomy" id="1447943"/>
    <lineage>
        <taxon>Eukaryota</taxon>
        <taxon>Fungi</taxon>
        <taxon>Dikarya</taxon>
        <taxon>Ascomycota</taxon>
        <taxon>Pezizomycotina</taxon>
        <taxon>Dothideomycetes</taxon>
        <taxon>Pleosporomycetidae</taxon>
        <taxon>Pleosporales</taxon>
        <taxon>Massarineae</taxon>
        <taxon>Didymosphaeriaceae</taxon>
        <taxon>Bimuria</taxon>
    </lineage>
</organism>
<accession>A0A6A5UVH6</accession>
<reference evidence="1" key="1">
    <citation type="journal article" date="2020" name="Stud. Mycol.">
        <title>101 Dothideomycetes genomes: a test case for predicting lifestyles and emergence of pathogens.</title>
        <authorList>
            <person name="Haridas S."/>
            <person name="Albert R."/>
            <person name="Binder M."/>
            <person name="Bloem J."/>
            <person name="Labutti K."/>
            <person name="Salamov A."/>
            <person name="Andreopoulos B."/>
            <person name="Baker S."/>
            <person name="Barry K."/>
            <person name="Bills G."/>
            <person name="Bluhm B."/>
            <person name="Cannon C."/>
            <person name="Castanera R."/>
            <person name="Culley D."/>
            <person name="Daum C."/>
            <person name="Ezra D."/>
            <person name="Gonzalez J."/>
            <person name="Henrissat B."/>
            <person name="Kuo A."/>
            <person name="Liang C."/>
            <person name="Lipzen A."/>
            <person name="Lutzoni F."/>
            <person name="Magnuson J."/>
            <person name="Mondo S."/>
            <person name="Nolan M."/>
            <person name="Ohm R."/>
            <person name="Pangilinan J."/>
            <person name="Park H.-J."/>
            <person name="Ramirez L."/>
            <person name="Alfaro M."/>
            <person name="Sun H."/>
            <person name="Tritt A."/>
            <person name="Yoshinaga Y."/>
            <person name="Zwiers L.-H."/>
            <person name="Turgeon B."/>
            <person name="Goodwin S."/>
            <person name="Spatafora J."/>
            <person name="Crous P."/>
            <person name="Grigoriev I."/>
        </authorList>
    </citation>
    <scope>NUCLEOTIDE SEQUENCE</scope>
    <source>
        <strain evidence="1">CBS 107.79</strain>
    </source>
</reference>
<evidence type="ECO:0000313" key="2">
    <source>
        <dbReference type="Proteomes" id="UP000800036"/>
    </source>
</evidence>
<dbReference type="AlphaFoldDB" id="A0A6A5UVH6"/>
<proteinExistence type="predicted"/>
<sequence length="251" mass="28033">MSSMEVTMDFSLRAIEFYEPAWILSNFKMLWSTILLAASGLAAVSADTLYRPGVPPSPFPSQAAAARLTINPDTACELAENATTARNVQLAAWVECQILAFYPYPRTEAANDTNWVAGYKAAFHPDGRFSFNNTGYNYDGFQAVYTMFSKVIGQNYGTGWQQWRDYYVSSPDAWDPKSKGGQVTGMGYNGGVLRGQTVATNYPNAAYFVIKEIEGRRWIWELREQSTSPTAQWLPQYGQNWPCDPTIEVCG</sequence>
<keyword evidence="2" id="KW-1185">Reference proteome</keyword>